<dbReference type="Pfam" id="PF00109">
    <property type="entry name" value="ketoacyl-synt"/>
    <property type="match status" value="1"/>
</dbReference>
<reference evidence="9 10" key="1">
    <citation type="submission" date="2020-02" db="EMBL/GenBank/DDBJ databases">
        <title>Acidophilic actinobacteria isolated from forest soil.</title>
        <authorList>
            <person name="Golinska P."/>
        </authorList>
    </citation>
    <scope>NUCLEOTIDE SEQUENCE [LARGE SCALE GENOMIC DNA]</scope>
    <source>
        <strain evidence="9 10">NL8</strain>
    </source>
</reference>
<dbReference type="InterPro" id="IPR001227">
    <property type="entry name" value="Ac_transferase_dom_sf"/>
</dbReference>
<gene>
    <name evidence="9" type="ORF">KGQ19_21255</name>
</gene>
<dbReference type="InterPro" id="IPR016036">
    <property type="entry name" value="Malonyl_transacylase_ACP-bd"/>
</dbReference>
<feature type="active site" description="Proton donor; for dehydratase activity" evidence="4">
    <location>
        <position position="1534"/>
    </location>
</feature>
<evidence type="ECO:0000256" key="5">
    <source>
        <dbReference type="SAM" id="MobiDB-lite"/>
    </source>
</evidence>
<dbReference type="PROSITE" id="PS50075">
    <property type="entry name" value="CARRIER"/>
    <property type="match status" value="2"/>
</dbReference>
<dbReference type="InterPro" id="IPR014043">
    <property type="entry name" value="Acyl_transferase_dom"/>
</dbReference>
<feature type="region of interest" description="C-terminal hotdog fold" evidence="4">
    <location>
        <begin position="1473"/>
        <end position="1621"/>
    </location>
</feature>
<dbReference type="InterPro" id="IPR009081">
    <property type="entry name" value="PP-bd_ACP"/>
</dbReference>
<dbReference type="InterPro" id="IPR020807">
    <property type="entry name" value="PKS_DH"/>
</dbReference>
<dbReference type="InterPro" id="IPR032821">
    <property type="entry name" value="PKS_assoc"/>
</dbReference>
<dbReference type="SMART" id="SM00823">
    <property type="entry name" value="PKS_PP"/>
    <property type="match status" value="2"/>
</dbReference>
<dbReference type="InterPro" id="IPR016035">
    <property type="entry name" value="Acyl_Trfase/lysoPLipase"/>
</dbReference>
<protein>
    <submittedName>
        <fullName evidence="9">Acyltransferase domain-containing protein</fullName>
    </submittedName>
</protein>
<dbReference type="Pfam" id="PF14765">
    <property type="entry name" value="PS-DH"/>
    <property type="match status" value="1"/>
</dbReference>
<dbReference type="SUPFAM" id="SSF47336">
    <property type="entry name" value="ACP-like"/>
    <property type="match status" value="2"/>
</dbReference>
<feature type="region of interest" description="N-terminal hotdog fold" evidence="4">
    <location>
        <begin position="1336"/>
        <end position="1456"/>
    </location>
</feature>
<dbReference type="InterPro" id="IPR006162">
    <property type="entry name" value="Ppantetheine_attach_site"/>
</dbReference>
<feature type="domain" description="Carrier" evidence="6">
    <location>
        <begin position="8"/>
        <end position="85"/>
    </location>
</feature>
<evidence type="ECO:0000259" key="8">
    <source>
        <dbReference type="PROSITE" id="PS52019"/>
    </source>
</evidence>
<dbReference type="InterPro" id="IPR049900">
    <property type="entry name" value="PKS_mFAS_DH"/>
</dbReference>
<dbReference type="PANTHER" id="PTHR43775:SF37">
    <property type="entry name" value="SI:DKEY-61P9.11"/>
    <property type="match status" value="1"/>
</dbReference>
<accession>A0ABS5KTQ7</accession>
<sequence>MLSELTVLSTGELAEWLRSEISRRVGCAPEEIRDDEPFSAYGLDSMRATDLAVALSELCGDHISPTVLWAYPTVGALAGHLVGGVTAAAPPRPRTRRDGPPEPIAVVGLACRFPGGADVSQFWRLLSQGRDAVREVPAERWDVTGLVDADPAAAGTMVTARAGFLDQPLDGFDPLFFGISPREAQEMDPQQRLFLEVAWEALEDAGLAEEHLHGTRTGVFAGSIWHDYADLAAGHRDTLSTHSATGRAANMVANRLSYALDLRGPSVTLDSACSSSLLAIHLACQSLWTGESVLALAGGVNLLLNPDTMVSLTKFGGLAPDGLCKAFDARADGFGRGEGCGVVVLKPLSRALADGDDLWCLIRGSATNNDGLSNGLTAPNPIAQQEVLREAYRVAEIAPERVGYVEAHGTGTMLGDPIEVAALGAVLGPGRAEPLVLGSVKTNIGHLEAAAGVAGFIKTALILRHRRIPPSLHFEQPNPHIPFQRLGVRVPVECEDWPEGTEPLAGVSAFGWGGTNVHVILERFEESPKQTPHDFSPASTETRPKLGFICSPYGQQWFGMGRRMYRTEPVFRAVLEECDRELSRYVEWSLVEELLREETYEGTGDVGVVQPILFALQVALARWLEAAGARPDVVVGHSLGEIAASVIAGVLDLPDAVRLVHHYSDQQRRVAGLGGGMAVAEMAADDLRAYLAERGARAEVATMNGPRTTALAGEQTELAAIVADLKSRGVLSSLIRVDLAAHSPAIDAVTADLTAAIGTLTPHPPRLPMISTVTAEPLDWPSASAEYFVANLRRPVRLAEATGLALAGYCDLLVEISAHPVLLAALRQSAEDSAAETGREVPVLGAMRRDDDDRSGPFELLAALAGHGVDVRLPGRADSRGELFVLSAKAPEALRALAEAVADTGPDQQDPDVRLPDLVEAANRRGLQPYRLALPAHDIQGLFRDLKDFALGGAPAGLSVSEQPVGTSPKVAFVFPGQGAQWLGMARALLRTEPVFHTAIRECDAAAAEFADWSIEDELGRDEADSRLERIDVVQPVLFAIEVALAALWRSWGVEPFAVVGHSMGEVAASYVAGAISLRDAARIICRRSLIMRRLSGTGAMLAVELTVDEAREAIAGHEDVVSLAVNNSPRSTVLSGDRDVLSGIAEQLTAREVFHRWVKVDVASHSPQMDLLRPDLLTELADVSPRAGTVPIYSTVTGEVLDGSQLQAPYWVANLRDPVLFGDQIAALIGAGVEVFVEMSPHPILLPAVEQVAVEHGTEVAALPSMRRNETEHDTLLESAGRLLVRGGRLDRAKLATPGRRGVRLPTYPWQRDRHWLPDLEGPVESAGVRDTVRDALLGQRFDSPIEPGTSYWQMSYDRDVAAVRDHRIGRAAVLPGAGYVELALAACAEVRPDRKPVISELSFREPLVIPERGTRRVQAVLEGGADQTARLRVFAPGPEGAACVAQMQVSYTEDEAPAERGDLTTLEKQFEERVSGPDYYRILSAHGLDYGPAYQGLTRICRQGAEALALVEPTAEVVRSGGAHQLHPALLDAALQAAVAPMLGPGWGGEDTEAFLSEGLGRLVLHRCPTGPFWAHAVCRADEDGRHWAADVRLYDPDGTVLAEVSGLRGVRLAQMPQLADPADIDPDGADLAAIGEGAEQSGRELIAALPSGPERRAALEGAVRDAIAKVVRIAPDRVEANRPLRTLGLDSLLALELSNRLGRIYGIRLSATLAYNYPTVQEMAPFLAERLDIPLDDPAPVPTPASPTPGESHPHPIGEPADGELSDSPAALLERELAELNVRMETI</sequence>
<evidence type="ECO:0000313" key="9">
    <source>
        <dbReference type="EMBL" id="MBS2549394.1"/>
    </source>
</evidence>
<dbReference type="Gene3D" id="3.40.366.10">
    <property type="entry name" value="Malonyl-Coenzyme A Acyl Carrier Protein, domain 2"/>
    <property type="match status" value="2"/>
</dbReference>
<dbReference type="SMART" id="SM01294">
    <property type="entry name" value="PKS_PP_betabranch"/>
    <property type="match status" value="2"/>
</dbReference>
<dbReference type="InterPro" id="IPR016039">
    <property type="entry name" value="Thiolase-like"/>
</dbReference>
<dbReference type="Gene3D" id="3.10.129.110">
    <property type="entry name" value="Polyketide synthase dehydratase"/>
    <property type="match status" value="1"/>
</dbReference>
<feature type="domain" description="Ketosynthase family 3 (KS3)" evidence="7">
    <location>
        <begin position="101"/>
        <end position="523"/>
    </location>
</feature>
<dbReference type="SMART" id="SM00826">
    <property type="entry name" value="PKS_DH"/>
    <property type="match status" value="1"/>
</dbReference>
<keyword evidence="2" id="KW-0597">Phosphoprotein</keyword>
<dbReference type="InterPro" id="IPR042104">
    <property type="entry name" value="PKS_dehydratase_sf"/>
</dbReference>
<dbReference type="InterPro" id="IPR014030">
    <property type="entry name" value="Ketoacyl_synth_N"/>
</dbReference>
<evidence type="ECO:0000256" key="3">
    <source>
        <dbReference type="ARBA" id="ARBA00022679"/>
    </source>
</evidence>
<dbReference type="Pfam" id="PF16197">
    <property type="entry name" value="KAsynt_C_assoc"/>
    <property type="match status" value="1"/>
</dbReference>
<dbReference type="SMART" id="SM00827">
    <property type="entry name" value="PKS_AT"/>
    <property type="match status" value="2"/>
</dbReference>
<dbReference type="InterPro" id="IPR018201">
    <property type="entry name" value="Ketoacyl_synth_AS"/>
</dbReference>
<dbReference type="Pfam" id="PF21089">
    <property type="entry name" value="PKS_DH_N"/>
    <property type="match status" value="1"/>
</dbReference>
<dbReference type="SUPFAM" id="SSF52151">
    <property type="entry name" value="FabD/lysophospholipase-like"/>
    <property type="match status" value="2"/>
</dbReference>
<keyword evidence="3" id="KW-0808">Transferase</keyword>
<dbReference type="PROSITE" id="PS00606">
    <property type="entry name" value="KS3_1"/>
    <property type="match status" value="1"/>
</dbReference>
<dbReference type="InterPro" id="IPR014031">
    <property type="entry name" value="Ketoacyl_synth_C"/>
</dbReference>
<feature type="compositionally biased region" description="Pro residues" evidence="5">
    <location>
        <begin position="1740"/>
        <end position="1750"/>
    </location>
</feature>
<dbReference type="PROSITE" id="PS52019">
    <property type="entry name" value="PKS_MFAS_DH"/>
    <property type="match status" value="1"/>
</dbReference>
<evidence type="ECO:0000313" key="10">
    <source>
        <dbReference type="Proteomes" id="UP000730482"/>
    </source>
</evidence>
<keyword evidence="10" id="KW-1185">Reference proteome</keyword>
<keyword evidence="1" id="KW-0596">Phosphopantetheine</keyword>
<dbReference type="InterPro" id="IPR049551">
    <property type="entry name" value="PKS_DH_C"/>
</dbReference>
<feature type="active site" description="Proton acceptor; for dehydratase activity" evidence="4">
    <location>
        <position position="1368"/>
    </location>
</feature>
<evidence type="ECO:0000256" key="2">
    <source>
        <dbReference type="ARBA" id="ARBA00022553"/>
    </source>
</evidence>
<feature type="region of interest" description="Disordered" evidence="5">
    <location>
        <begin position="1738"/>
        <end position="1771"/>
    </location>
</feature>
<dbReference type="InterPro" id="IPR050091">
    <property type="entry name" value="PKS_NRPS_Biosynth_Enz"/>
</dbReference>
<feature type="domain" description="Carrier" evidence="6">
    <location>
        <begin position="1660"/>
        <end position="1734"/>
    </location>
</feature>
<dbReference type="InterPro" id="IPR020806">
    <property type="entry name" value="PKS_PP-bd"/>
</dbReference>
<dbReference type="SUPFAM" id="SSF55048">
    <property type="entry name" value="Probable ACP-binding domain of malonyl-CoA ACP transacylase"/>
    <property type="match status" value="2"/>
</dbReference>
<dbReference type="PROSITE" id="PS00012">
    <property type="entry name" value="PHOSPHOPANTETHEINE"/>
    <property type="match status" value="2"/>
</dbReference>
<dbReference type="InterPro" id="IPR020841">
    <property type="entry name" value="PKS_Beta-ketoAc_synthase_dom"/>
</dbReference>
<dbReference type="EMBL" id="JAAFYZ010000071">
    <property type="protein sequence ID" value="MBS2549394.1"/>
    <property type="molecule type" value="Genomic_DNA"/>
</dbReference>
<organism evidence="9 10">
    <name type="scientific">Catenulispora pinistramenti</name>
    <dbReference type="NCBI Taxonomy" id="2705254"/>
    <lineage>
        <taxon>Bacteria</taxon>
        <taxon>Bacillati</taxon>
        <taxon>Actinomycetota</taxon>
        <taxon>Actinomycetes</taxon>
        <taxon>Catenulisporales</taxon>
        <taxon>Catenulisporaceae</taxon>
        <taxon>Catenulispora</taxon>
    </lineage>
</organism>
<evidence type="ECO:0000256" key="4">
    <source>
        <dbReference type="PROSITE-ProRule" id="PRU01363"/>
    </source>
</evidence>
<dbReference type="PROSITE" id="PS52004">
    <property type="entry name" value="KS3_2"/>
    <property type="match status" value="1"/>
</dbReference>
<dbReference type="Gene3D" id="3.40.47.10">
    <property type="match status" value="1"/>
</dbReference>
<dbReference type="SUPFAM" id="SSF53901">
    <property type="entry name" value="Thiolase-like"/>
    <property type="match status" value="1"/>
</dbReference>
<evidence type="ECO:0000259" key="6">
    <source>
        <dbReference type="PROSITE" id="PS50075"/>
    </source>
</evidence>
<dbReference type="SMART" id="SM00825">
    <property type="entry name" value="PKS_KS"/>
    <property type="match status" value="1"/>
</dbReference>
<dbReference type="Proteomes" id="UP000730482">
    <property type="component" value="Unassembled WGS sequence"/>
</dbReference>
<dbReference type="Gene3D" id="1.10.1200.10">
    <property type="entry name" value="ACP-like"/>
    <property type="match status" value="2"/>
</dbReference>
<evidence type="ECO:0000259" key="7">
    <source>
        <dbReference type="PROSITE" id="PS52004"/>
    </source>
</evidence>
<dbReference type="PANTHER" id="PTHR43775">
    <property type="entry name" value="FATTY ACID SYNTHASE"/>
    <property type="match status" value="1"/>
</dbReference>
<dbReference type="Pfam" id="PF02801">
    <property type="entry name" value="Ketoacyl-synt_C"/>
    <property type="match status" value="1"/>
</dbReference>
<dbReference type="InterPro" id="IPR049552">
    <property type="entry name" value="PKS_DH_N"/>
</dbReference>
<dbReference type="Pfam" id="PF00550">
    <property type="entry name" value="PP-binding"/>
    <property type="match status" value="2"/>
</dbReference>
<comment type="caution">
    <text evidence="9">The sequence shown here is derived from an EMBL/GenBank/DDBJ whole genome shotgun (WGS) entry which is preliminary data.</text>
</comment>
<proteinExistence type="predicted"/>
<dbReference type="InterPro" id="IPR036736">
    <property type="entry name" value="ACP-like_sf"/>
</dbReference>
<evidence type="ECO:0000256" key="1">
    <source>
        <dbReference type="ARBA" id="ARBA00022450"/>
    </source>
</evidence>
<name>A0ABS5KTQ7_9ACTN</name>
<keyword evidence="9" id="KW-0012">Acyltransferase</keyword>
<dbReference type="Gene3D" id="3.30.70.3290">
    <property type="match status" value="1"/>
</dbReference>
<dbReference type="RefSeq" id="WP_212010953.1">
    <property type="nucleotide sequence ID" value="NZ_JAAFYZ010000071.1"/>
</dbReference>
<dbReference type="Pfam" id="PF00698">
    <property type="entry name" value="Acyl_transf_1"/>
    <property type="match status" value="2"/>
</dbReference>
<feature type="domain" description="PKS/mFAS DH" evidence="8">
    <location>
        <begin position="1336"/>
        <end position="1621"/>
    </location>
</feature>
<dbReference type="GO" id="GO:0016746">
    <property type="term" value="F:acyltransferase activity"/>
    <property type="evidence" value="ECO:0007669"/>
    <property type="project" value="UniProtKB-KW"/>
</dbReference>
<dbReference type="CDD" id="cd00833">
    <property type="entry name" value="PKS"/>
    <property type="match status" value="1"/>
</dbReference>